<dbReference type="Ensembl" id="ENSCCRT00000128257.1">
    <property type="protein sequence ID" value="ENSCCRP00000152161.1"/>
    <property type="gene ID" value="ENSCCRG00000064789.1"/>
</dbReference>
<dbReference type="GeneTree" id="ENSGT00980000201617"/>
<reference evidence="2" key="2">
    <citation type="submission" date="2025-09" db="UniProtKB">
        <authorList>
            <consortium name="Ensembl"/>
        </authorList>
    </citation>
    <scope>IDENTIFICATION</scope>
</reference>
<sequence>GLARKGRGAKVARGPRVASFTEPPRPDFAAYPRGRGQCPRAFSPPDGGGTGPPAPGACVGRGGLSSVQGPTPWKAPRFRRRPVSSRRPLKIRGRRCKSRAGPYPYPQQVSKVNSLWRVGTRRRKGKSASQIRNPG</sequence>
<feature type="region of interest" description="Disordered" evidence="1">
    <location>
        <begin position="1"/>
        <end position="108"/>
    </location>
</feature>
<reference evidence="2" key="1">
    <citation type="submission" date="2025-08" db="UniProtKB">
        <authorList>
            <consortium name="Ensembl"/>
        </authorList>
    </citation>
    <scope>IDENTIFICATION</scope>
</reference>
<evidence type="ECO:0000313" key="3">
    <source>
        <dbReference type="Proteomes" id="UP001108240"/>
    </source>
</evidence>
<protein>
    <submittedName>
        <fullName evidence="2">Uncharacterized protein</fullName>
    </submittedName>
</protein>
<dbReference type="AlphaFoldDB" id="A0A9J8BC72"/>
<dbReference type="PANTHER" id="PTHR46703">
    <property type="match status" value="1"/>
</dbReference>
<feature type="compositionally biased region" description="Basic residues" evidence="1">
    <location>
        <begin position="76"/>
        <end position="98"/>
    </location>
</feature>
<accession>A0A9J8BC72</accession>
<evidence type="ECO:0000313" key="2">
    <source>
        <dbReference type="Ensembl" id="ENSCCRP00000152161.1"/>
    </source>
</evidence>
<name>A0A9J8BC72_CYPCA</name>
<feature type="region of interest" description="Disordered" evidence="1">
    <location>
        <begin position="116"/>
        <end position="135"/>
    </location>
</feature>
<organism evidence="2 3">
    <name type="scientific">Cyprinus carpio carpio</name>
    <dbReference type="NCBI Taxonomy" id="630221"/>
    <lineage>
        <taxon>Eukaryota</taxon>
        <taxon>Metazoa</taxon>
        <taxon>Chordata</taxon>
        <taxon>Craniata</taxon>
        <taxon>Vertebrata</taxon>
        <taxon>Euteleostomi</taxon>
        <taxon>Actinopterygii</taxon>
        <taxon>Neopterygii</taxon>
        <taxon>Teleostei</taxon>
        <taxon>Ostariophysi</taxon>
        <taxon>Cypriniformes</taxon>
        <taxon>Cyprinidae</taxon>
        <taxon>Cyprininae</taxon>
        <taxon>Cyprinus</taxon>
    </lineage>
</organism>
<keyword evidence="3" id="KW-1185">Reference proteome</keyword>
<proteinExistence type="predicted"/>
<feature type="compositionally biased region" description="Basic residues" evidence="1">
    <location>
        <begin position="1"/>
        <end position="10"/>
    </location>
</feature>
<dbReference type="Proteomes" id="UP001108240">
    <property type="component" value="Unplaced"/>
</dbReference>
<evidence type="ECO:0000256" key="1">
    <source>
        <dbReference type="SAM" id="MobiDB-lite"/>
    </source>
</evidence>
<dbReference type="PANTHER" id="PTHR46703:SF1">
    <property type="match status" value="1"/>
</dbReference>